<dbReference type="PROSITE" id="PS50994">
    <property type="entry name" value="INTEGRASE"/>
    <property type="match status" value="1"/>
</dbReference>
<dbReference type="RefSeq" id="XP_010424622.1">
    <property type="nucleotide sequence ID" value="XM_010426320.1"/>
</dbReference>
<feature type="compositionally biased region" description="Gly residues" evidence="1">
    <location>
        <begin position="314"/>
        <end position="331"/>
    </location>
</feature>
<protein>
    <submittedName>
        <fullName evidence="4">Uncharacterized protein LOC104709756</fullName>
    </submittedName>
</protein>
<feature type="domain" description="Integrase catalytic" evidence="2">
    <location>
        <begin position="530"/>
        <end position="625"/>
    </location>
</feature>
<dbReference type="Gene3D" id="3.30.420.10">
    <property type="entry name" value="Ribonuclease H-like superfamily/Ribonuclease H"/>
    <property type="match status" value="1"/>
</dbReference>
<evidence type="ECO:0000256" key="1">
    <source>
        <dbReference type="SAM" id="MobiDB-lite"/>
    </source>
</evidence>
<dbReference type="InterPro" id="IPR001584">
    <property type="entry name" value="Integrase_cat-core"/>
</dbReference>
<sequence>MGEDDKKTVATSGSVEKAVAVTPYSVFASDNLGALITSVQLKGDNYNEWATEMLNALQAKRKTGFIDGSLPKPPEGHADLESWLSVNSMIVGWLRTSIEPRVRSTVTFITDAHKLWDNLRERFSVGNKVRVHQLMAKLASCRQEGQAVIDYYGRLAKMWEELQTYRPPPACTCSAGAAYEKEREDERVHQLVMGLDESRFGHVVTAIIEADALPDLRKVYNKVIREEDRLNSAKVREQQHEAVGFLARREQGSGDANTARRDSREESNFGGQSFGGNRGRDRLYSNCGRAGHEKNSCWQIVGYPEWFSERNGRGGRGSNRGGGRGGFSGGRGRGQVNIAYATSVNPNVAGSTNLTPEQMLRALSQMLKEKSSGGGDKLIGKICGDVILDRGASHHMTGDLSVLSNLKDTSPYTIGFADGSTTSSRQTGVFLSVSKLLKDSNCFAFFTDAVCVLQDRFSRTLIGAGKERDGVYYFADDKTARVNKTVRKVDEQLWHQRLGHPSFSVLATMPLFSGVSVSASPKKQFGKAVKMVRSDNGTEFLCLSSFFREKGIVHQTTCVGTPQQNGRVERKHRHLLNVARSLLFQANMPTKFWGEAVLTAAHVINLTPTKFLRHKCPHEVLFGQQPSYDELRVFGSLCYAHKQIRDKDKFVSRSRKCVFVGYPYGKKGWNLYDLDTNEFFVSRHVIFKETEFPFSSQLESEPSSCVVDNCDFDWLLDVSGNIENKGSVVGSTSETDSPDKVVETEVREVSPADLDVAILEVGPIVSPRTSPASVVNDDPSTVKAELGQGKRTKIPSVRLQDYMLYNTVASTPSNHVLPDHSICDSLVTVQGTSLYPLTDFITDARFSTRHKAFLAAVSASVEPRSYKEDIQDKQWTNAMGKEVGALEETNMFSYVDLPPGKVALDTMWVYNQVSL</sequence>
<dbReference type="InterPro" id="IPR036397">
    <property type="entry name" value="RNaseH_sf"/>
</dbReference>
<accession>A0ABM0TD97</accession>
<feature type="compositionally biased region" description="Basic and acidic residues" evidence="1">
    <location>
        <begin position="247"/>
        <end position="267"/>
    </location>
</feature>
<reference evidence="4" key="2">
    <citation type="submission" date="2025-08" db="UniProtKB">
        <authorList>
            <consortium name="RefSeq"/>
        </authorList>
    </citation>
    <scope>IDENTIFICATION</scope>
    <source>
        <tissue evidence="4">Leaf</tissue>
    </source>
</reference>
<dbReference type="InterPro" id="IPR012337">
    <property type="entry name" value="RNaseH-like_sf"/>
</dbReference>
<name>A0ABM0TD97_CAMSA</name>
<dbReference type="Proteomes" id="UP000694864">
    <property type="component" value="Chromosome 1"/>
</dbReference>
<gene>
    <name evidence="4" type="primary">LOC104709756</name>
</gene>
<dbReference type="PANTHER" id="PTHR37610:SF97">
    <property type="entry name" value="RETROTRANSPOSON GAG DOMAIN-CONTAINING PROTEIN"/>
    <property type="match status" value="1"/>
</dbReference>
<keyword evidence="3" id="KW-1185">Reference proteome</keyword>
<dbReference type="Pfam" id="PF25597">
    <property type="entry name" value="SH3_retrovirus"/>
    <property type="match status" value="1"/>
</dbReference>
<dbReference type="SUPFAM" id="SSF53098">
    <property type="entry name" value="Ribonuclease H-like"/>
    <property type="match status" value="1"/>
</dbReference>
<proteinExistence type="predicted"/>
<feature type="region of interest" description="Disordered" evidence="1">
    <location>
        <begin position="247"/>
        <end position="277"/>
    </location>
</feature>
<reference evidence="3" key="1">
    <citation type="journal article" date="2014" name="Nat. Commun.">
        <title>The emerging biofuel crop Camelina sativa retains a highly undifferentiated hexaploid genome structure.</title>
        <authorList>
            <person name="Kagale S."/>
            <person name="Koh C."/>
            <person name="Nixon J."/>
            <person name="Bollina V."/>
            <person name="Clarke W.E."/>
            <person name="Tuteja R."/>
            <person name="Spillane C."/>
            <person name="Robinson S.J."/>
            <person name="Links M.G."/>
            <person name="Clarke C."/>
            <person name="Higgins E.E."/>
            <person name="Huebert T."/>
            <person name="Sharpe A.G."/>
            <person name="Parkin I.A."/>
        </authorList>
    </citation>
    <scope>NUCLEOTIDE SEQUENCE [LARGE SCALE GENOMIC DNA]</scope>
    <source>
        <strain evidence="3">cv. DH55</strain>
    </source>
</reference>
<dbReference type="InterPro" id="IPR029472">
    <property type="entry name" value="Copia-like_N"/>
</dbReference>
<dbReference type="PANTHER" id="PTHR37610">
    <property type="entry name" value="CCHC-TYPE DOMAIN-CONTAINING PROTEIN"/>
    <property type="match status" value="1"/>
</dbReference>
<dbReference type="InterPro" id="IPR057670">
    <property type="entry name" value="SH3_retrovirus"/>
</dbReference>
<evidence type="ECO:0000313" key="3">
    <source>
        <dbReference type="Proteomes" id="UP000694864"/>
    </source>
</evidence>
<evidence type="ECO:0000259" key="2">
    <source>
        <dbReference type="PROSITE" id="PS50994"/>
    </source>
</evidence>
<feature type="region of interest" description="Disordered" evidence="1">
    <location>
        <begin position="309"/>
        <end position="331"/>
    </location>
</feature>
<evidence type="ECO:0000313" key="4">
    <source>
        <dbReference type="RefSeq" id="XP_010424622.1"/>
    </source>
</evidence>
<dbReference type="GeneID" id="104709756"/>
<organism evidence="3 4">
    <name type="scientific">Camelina sativa</name>
    <name type="common">False flax</name>
    <name type="synonym">Myagrum sativum</name>
    <dbReference type="NCBI Taxonomy" id="90675"/>
    <lineage>
        <taxon>Eukaryota</taxon>
        <taxon>Viridiplantae</taxon>
        <taxon>Streptophyta</taxon>
        <taxon>Embryophyta</taxon>
        <taxon>Tracheophyta</taxon>
        <taxon>Spermatophyta</taxon>
        <taxon>Magnoliopsida</taxon>
        <taxon>eudicotyledons</taxon>
        <taxon>Gunneridae</taxon>
        <taxon>Pentapetalae</taxon>
        <taxon>rosids</taxon>
        <taxon>malvids</taxon>
        <taxon>Brassicales</taxon>
        <taxon>Brassicaceae</taxon>
        <taxon>Camelineae</taxon>
        <taxon>Camelina</taxon>
    </lineage>
</organism>
<dbReference type="Pfam" id="PF14244">
    <property type="entry name" value="Retrotran_gag_3"/>
    <property type="match status" value="1"/>
</dbReference>